<keyword evidence="3" id="KW-1185">Reference proteome</keyword>
<name>A0A923PLI0_9BACT</name>
<reference evidence="2" key="1">
    <citation type="submission" date="2020-08" db="EMBL/GenBank/DDBJ databases">
        <title>Lewinella bacteria from marine environments.</title>
        <authorList>
            <person name="Zhong Y."/>
        </authorList>
    </citation>
    <scope>NUCLEOTIDE SEQUENCE</scope>
    <source>
        <strain evidence="2">KCTC 42187</strain>
    </source>
</reference>
<evidence type="ECO:0000313" key="2">
    <source>
        <dbReference type="EMBL" id="MBC6996368.1"/>
    </source>
</evidence>
<evidence type="ECO:0000313" key="3">
    <source>
        <dbReference type="Proteomes" id="UP000650081"/>
    </source>
</evidence>
<accession>A0A923PLI0</accession>
<dbReference type="AlphaFoldDB" id="A0A923PLI0"/>
<dbReference type="Proteomes" id="UP000650081">
    <property type="component" value="Unassembled WGS sequence"/>
</dbReference>
<proteinExistence type="predicted"/>
<protein>
    <submittedName>
        <fullName evidence="2">Uncharacterized protein</fullName>
    </submittedName>
</protein>
<dbReference type="EMBL" id="JACSIT010000152">
    <property type="protein sequence ID" value="MBC6996368.1"/>
    <property type="molecule type" value="Genomic_DNA"/>
</dbReference>
<organism evidence="2 3">
    <name type="scientific">Neolewinella lacunae</name>
    <dbReference type="NCBI Taxonomy" id="1517758"/>
    <lineage>
        <taxon>Bacteria</taxon>
        <taxon>Pseudomonadati</taxon>
        <taxon>Bacteroidota</taxon>
        <taxon>Saprospiria</taxon>
        <taxon>Saprospirales</taxon>
        <taxon>Lewinellaceae</taxon>
        <taxon>Neolewinella</taxon>
    </lineage>
</organism>
<comment type="caution">
    <text evidence="2">The sequence shown here is derived from an EMBL/GenBank/DDBJ whole genome shotgun (WGS) entry which is preliminary data.</text>
</comment>
<dbReference type="RefSeq" id="WP_187468377.1">
    <property type="nucleotide sequence ID" value="NZ_JACSIT010000152.1"/>
</dbReference>
<feature type="region of interest" description="Disordered" evidence="1">
    <location>
        <begin position="64"/>
        <end position="85"/>
    </location>
</feature>
<evidence type="ECO:0000256" key="1">
    <source>
        <dbReference type="SAM" id="MobiDB-lite"/>
    </source>
</evidence>
<sequence>MSNQVTVKEALELIASGAYTSEMEVEFTGVERVEALDAVALGEAGVDVPDDLICYDDDAIADDEAFDGPWESIDSDLEEEKSTSG</sequence>
<gene>
    <name evidence="2" type="ORF">H9S92_19510</name>
</gene>